<dbReference type="InterPro" id="IPR032369">
    <property type="entry name" value="DUF4872"/>
</dbReference>
<organism evidence="3 4">
    <name type="scientific">Roseateles rivi</name>
    <dbReference type="NCBI Taxonomy" id="3299028"/>
    <lineage>
        <taxon>Bacteria</taxon>
        <taxon>Pseudomonadati</taxon>
        <taxon>Pseudomonadota</taxon>
        <taxon>Betaproteobacteria</taxon>
        <taxon>Burkholderiales</taxon>
        <taxon>Sphaerotilaceae</taxon>
        <taxon>Roseateles</taxon>
    </lineage>
</organism>
<dbReference type="InterPro" id="IPR026935">
    <property type="entry name" value="BtrH_N"/>
</dbReference>
<dbReference type="Proteomes" id="UP001606099">
    <property type="component" value="Unassembled WGS sequence"/>
</dbReference>
<reference evidence="3 4" key="1">
    <citation type="submission" date="2024-08" db="EMBL/GenBank/DDBJ databases">
        <authorList>
            <person name="Lu H."/>
        </authorList>
    </citation>
    <scope>NUCLEOTIDE SEQUENCE [LARGE SCALE GENOMIC DNA]</scope>
    <source>
        <strain evidence="3 4">BYS180W</strain>
    </source>
</reference>
<dbReference type="RefSeq" id="WP_394459473.1">
    <property type="nucleotide sequence ID" value="NZ_JBIGHZ010000002.1"/>
</dbReference>
<evidence type="ECO:0000259" key="2">
    <source>
        <dbReference type="Pfam" id="PF16169"/>
    </source>
</evidence>
<keyword evidence="4" id="KW-1185">Reference proteome</keyword>
<sequence>MAEVLHPPFVGVHCESTMLVNLLSQQGVQLSEPMVFGLGQGLNFLYWRSANMPYPFIGGRIKPDLLTANLCEALALPVESREFSSDARAWAHAQATLGQQQWLGLKVDHYYLDYFGEQRFHFCAHYITLCGYDQEEAQVIDTLSGGGRTHTKLSSLALARAAKGPMSSRRLSVRLLPGPDLDRLRQQLSALLPGAVLQAIASNARTYLNPPIKNIAHRGIALAGQQVARWPEGIAQPQQDLPIIAFLMEEAGTGGGLFRRLWASFLREAQTLCALPALGPLATRCDALADQWSEVARLIDLGGRKSDGAALTRASAMLAELAPAEQALMTDLLHIVEPHIPATPPPGGAKP</sequence>
<dbReference type="Pfam" id="PF14399">
    <property type="entry name" value="BtrH_N"/>
    <property type="match status" value="1"/>
</dbReference>
<evidence type="ECO:0000313" key="3">
    <source>
        <dbReference type="EMBL" id="MFG6447797.1"/>
    </source>
</evidence>
<dbReference type="Pfam" id="PF16169">
    <property type="entry name" value="DUF4872"/>
    <property type="match status" value="1"/>
</dbReference>
<feature type="domain" description="DUF4872" evidence="2">
    <location>
        <begin position="155"/>
        <end position="332"/>
    </location>
</feature>
<feature type="domain" description="Butirosin biosynthesis protein H N-terminal" evidence="1">
    <location>
        <begin position="13"/>
        <end position="142"/>
    </location>
</feature>
<comment type="caution">
    <text evidence="3">The sequence shown here is derived from an EMBL/GenBank/DDBJ whole genome shotgun (WGS) entry which is preliminary data.</text>
</comment>
<evidence type="ECO:0000313" key="4">
    <source>
        <dbReference type="Proteomes" id="UP001606099"/>
    </source>
</evidence>
<name>A0ABW7FTZ5_9BURK</name>
<protein>
    <submittedName>
        <fullName evidence="3">BtrH N-terminal domain-containing protein</fullName>
    </submittedName>
</protein>
<proteinExistence type="predicted"/>
<accession>A0ABW7FTZ5</accession>
<dbReference type="EMBL" id="JBIGHZ010000002">
    <property type="protein sequence ID" value="MFG6447797.1"/>
    <property type="molecule type" value="Genomic_DNA"/>
</dbReference>
<gene>
    <name evidence="3" type="ORF">ACG0Z6_06000</name>
</gene>
<evidence type="ECO:0000259" key="1">
    <source>
        <dbReference type="Pfam" id="PF14399"/>
    </source>
</evidence>